<dbReference type="AlphaFoldDB" id="A0A8X7QAN8"/>
<protein>
    <recommendedName>
        <fullName evidence="2">Zinc knuckle CX2CX4HX4C domain-containing protein</fullName>
    </recommendedName>
</protein>
<accession>A0A8X7QAN8</accession>
<name>A0A8X7QAN8_BRACI</name>
<reference evidence="3 4" key="1">
    <citation type="submission" date="2020-02" db="EMBL/GenBank/DDBJ databases">
        <authorList>
            <person name="Ma Q."/>
            <person name="Huang Y."/>
            <person name="Song X."/>
            <person name="Pei D."/>
        </authorList>
    </citation>
    <scope>NUCLEOTIDE SEQUENCE [LARGE SCALE GENOMIC DNA]</scope>
    <source>
        <strain evidence="3">Sxm20200214</strain>
        <tissue evidence="3">Leaf</tissue>
    </source>
</reference>
<evidence type="ECO:0000313" key="4">
    <source>
        <dbReference type="Proteomes" id="UP000886595"/>
    </source>
</evidence>
<evidence type="ECO:0000259" key="2">
    <source>
        <dbReference type="Pfam" id="PF14392"/>
    </source>
</evidence>
<sequence>MSDNLHEAIGAMSIRDDDPIGLPDNPCFSVFGENATSLLGRLLNPSCQPMDEMIETMPRVWRVYNESRYSFYLTNARFSFNHWTMLLDRWVPVPPKDFLTTVDVWVRISRIPMNHYRLETMDFLASKVGKVLEIAYDPKCSQKEAFIRAQVRLDITRPALEKKVLNLPSGGQAVIEFEYEKLRKPCFHCLWLTHERPDCPYIREKVRPVFKEVVVSSNGGASNLKDPVGTAPPQGPAVPAGFSPMFPQLAEEERNAALQYVSNSDPTEHQARIMRVHQSITDKGAIGARQMPVISHNLEKGKCHVFGYEGQRKIGGDEFCSSKSMPFKLSTGLIVSCGADDLEVSSSSSPVGPTVFRIGSSTINHPAGTKSDGKTSRRRPQRWKRLSQTKACVDGDGDGLAGTDDALKKSALAIHGEDTVASAGFSKRKAVSCVGDHSTKSPKINTETVASALKPLPPQ</sequence>
<feature type="region of interest" description="Disordered" evidence="1">
    <location>
        <begin position="434"/>
        <end position="459"/>
    </location>
</feature>
<dbReference type="Proteomes" id="UP000886595">
    <property type="component" value="Unassembled WGS sequence"/>
</dbReference>
<dbReference type="InterPro" id="IPR040256">
    <property type="entry name" value="At4g02000-like"/>
</dbReference>
<evidence type="ECO:0000313" key="3">
    <source>
        <dbReference type="EMBL" id="KAG2266393.1"/>
    </source>
</evidence>
<feature type="domain" description="Zinc knuckle CX2CX4HX4C" evidence="2">
    <location>
        <begin position="153"/>
        <end position="201"/>
    </location>
</feature>
<dbReference type="InterPro" id="IPR025836">
    <property type="entry name" value="Zn_knuckle_CX2CX4HX4C"/>
</dbReference>
<dbReference type="PANTHER" id="PTHR31286:SF178">
    <property type="entry name" value="DUF4283 DOMAIN-CONTAINING PROTEIN"/>
    <property type="match status" value="1"/>
</dbReference>
<dbReference type="OrthoDB" id="1083658at2759"/>
<feature type="compositionally biased region" description="Basic residues" evidence="1">
    <location>
        <begin position="376"/>
        <end position="387"/>
    </location>
</feature>
<organism evidence="3 4">
    <name type="scientific">Brassica carinata</name>
    <name type="common">Ethiopian mustard</name>
    <name type="synonym">Abyssinian cabbage</name>
    <dbReference type="NCBI Taxonomy" id="52824"/>
    <lineage>
        <taxon>Eukaryota</taxon>
        <taxon>Viridiplantae</taxon>
        <taxon>Streptophyta</taxon>
        <taxon>Embryophyta</taxon>
        <taxon>Tracheophyta</taxon>
        <taxon>Spermatophyta</taxon>
        <taxon>Magnoliopsida</taxon>
        <taxon>eudicotyledons</taxon>
        <taxon>Gunneridae</taxon>
        <taxon>Pentapetalae</taxon>
        <taxon>rosids</taxon>
        <taxon>malvids</taxon>
        <taxon>Brassicales</taxon>
        <taxon>Brassicaceae</taxon>
        <taxon>Brassiceae</taxon>
        <taxon>Brassica</taxon>
    </lineage>
</organism>
<proteinExistence type="predicted"/>
<dbReference type="Pfam" id="PF14392">
    <property type="entry name" value="zf-CCHC_4"/>
    <property type="match status" value="1"/>
</dbReference>
<feature type="region of interest" description="Disordered" evidence="1">
    <location>
        <begin position="355"/>
        <end position="389"/>
    </location>
</feature>
<evidence type="ECO:0000256" key="1">
    <source>
        <dbReference type="SAM" id="MobiDB-lite"/>
    </source>
</evidence>
<comment type="caution">
    <text evidence="3">The sequence shown here is derived from an EMBL/GenBank/DDBJ whole genome shotgun (WGS) entry which is preliminary data.</text>
</comment>
<gene>
    <name evidence="3" type="ORF">Bca52824_073472</name>
</gene>
<dbReference type="PANTHER" id="PTHR31286">
    <property type="entry name" value="GLYCINE-RICH CELL WALL STRUCTURAL PROTEIN 1.8-LIKE"/>
    <property type="match status" value="1"/>
</dbReference>
<dbReference type="EMBL" id="JAAMPC010000014">
    <property type="protein sequence ID" value="KAG2266393.1"/>
    <property type="molecule type" value="Genomic_DNA"/>
</dbReference>
<keyword evidence="4" id="KW-1185">Reference proteome</keyword>